<comment type="subcellular location">
    <subcellularLocation>
        <location evidence="1 5 6">Nucleus</location>
    </subcellularLocation>
</comment>
<protein>
    <submittedName>
        <fullName evidence="10">Homeobox protein aristaless isoform X1</fullName>
    </submittedName>
</protein>
<dbReference type="Pfam" id="PF00046">
    <property type="entry name" value="Homeodomain"/>
    <property type="match status" value="1"/>
</dbReference>
<name>A0ABM4CZJ7_HYDVU</name>
<dbReference type="PROSITE" id="PS50071">
    <property type="entry name" value="HOMEOBOX_2"/>
    <property type="match status" value="1"/>
</dbReference>
<feature type="region of interest" description="Disordered" evidence="7">
    <location>
        <begin position="202"/>
        <end position="227"/>
    </location>
</feature>
<dbReference type="InterPro" id="IPR009057">
    <property type="entry name" value="Homeodomain-like_sf"/>
</dbReference>
<dbReference type="PANTHER" id="PTHR24329:SF543">
    <property type="entry name" value="FI01017P-RELATED"/>
    <property type="match status" value="1"/>
</dbReference>
<dbReference type="PANTHER" id="PTHR24329">
    <property type="entry name" value="HOMEOBOX PROTEIN ARISTALESS"/>
    <property type="match status" value="1"/>
</dbReference>
<evidence type="ECO:0000259" key="8">
    <source>
        <dbReference type="PROSITE" id="PS50071"/>
    </source>
</evidence>
<dbReference type="CDD" id="cd00086">
    <property type="entry name" value="homeodomain"/>
    <property type="match status" value="1"/>
</dbReference>
<dbReference type="PROSITE" id="PS00027">
    <property type="entry name" value="HOMEOBOX_1"/>
    <property type="match status" value="1"/>
</dbReference>
<evidence type="ECO:0000256" key="4">
    <source>
        <dbReference type="ARBA" id="ARBA00023242"/>
    </source>
</evidence>
<sequence length="239" mass="27843">MIKKQNYQTVIQVHNSISLGVHNADAKHDGSLLNSEEYQNQRFSNGKRKQRRYRTTFTQFQLDELERAFDKTHYPDVFMREELAVRVHLTEARVQVWFQNRRAKWRKREKLSYNVHQQQHGSNVDVSSPYHISTSPKIQSQQRPVSSQMPTPLSHHTAFQPWAQSPYCPQSTSPYPQYPHYQQSSMIGNYARPSSYQYMSHHSGSVISSTPENLSPQDSQFTGHSSFNNLKGQNQLIFA</sequence>
<evidence type="ECO:0000256" key="1">
    <source>
        <dbReference type="ARBA" id="ARBA00004123"/>
    </source>
</evidence>
<keyword evidence="3 5" id="KW-0371">Homeobox</keyword>
<keyword evidence="2 5" id="KW-0238">DNA-binding</keyword>
<dbReference type="GO" id="GO:0003677">
    <property type="term" value="F:DNA binding"/>
    <property type="evidence" value="ECO:0007669"/>
    <property type="project" value="UniProtKB-KW"/>
</dbReference>
<feature type="compositionally biased region" description="Polar residues" evidence="7">
    <location>
        <begin position="114"/>
        <end position="151"/>
    </location>
</feature>
<gene>
    <name evidence="10" type="primary">LOC100202877</name>
</gene>
<evidence type="ECO:0000313" key="10">
    <source>
        <dbReference type="RefSeq" id="XP_065667403.1"/>
    </source>
</evidence>
<evidence type="ECO:0000256" key="2">
    <source>
        <dbReference type="ARBA" id="ARBA00023125"/>
    </source>
</evidence>
<keyword evidence="4 5" id="KW-0539">Nucleus</keyword>
<evidence type="ECO:0000313" key="9">
    <source>
        <dbReference type="Proteomes" id="UP001652625"/>
    </source>
</evidence>
<feature type="region of interest" description="Disordered" evidence="7">
    <location>
        <begin position="114"/>
        <end position="154"/>
    </location>
</feature>
<feature type="DNA-binding region" description="Homeobox" evidence="5">
    <location>
        <begin position="50"/>
        <end position="109"/>
    </location>
</feature>
<keyword evidence="9" id="KW-1185">Reference proteome</keyword>
<dbReference type="SUPFAM" id="SSF46689">
    <property type="entry name" value="Homeodomain-like"/>
    <property type="match status" value="1"/>
</dbReference>
<evidence type="ECO:0000256" key="3">
    <source>
        <dbReference type="ARBA" id="ARBA00023155"/>
    </source>
</evidence>
<dbReference type="InterPro" id="IPR001356">
    <property type="entry name" value="HD"/>
</dbReference>
<dbReference type="RefSeq" id="XP_065667403.1">
    <property type="nucleotide sequence ID" value="XM_065811331.1"/>
</dbReference>
<organism evidence="9 10">
    <name type="scientific">Hydra vulgaris</name>
    <name type="common">Hydra</name>
    <name type="synonym">Hydra attenuata</name>
    <dbReference type="NCBI Taxonomy" id="6087"/>
    <lineage>
        <taxon>Eukaryota</taxon>
        <taxon>Metazoa</taxon>
        <taxon>Cnidaria</taxon>
        <taxon>Hydrozoa</taxon>
        <taxon>Hydroidolina</taxon>
        <taxon>Anthoathecata</taxon>
        <taxon>Aplanulata</taxon>
        <taxon>Hydridae</taxon>
        <taxon>Hydra</taxon>
    </lineage>
</organism>
<reference evidence="10" key="1">
    <citation type="submission" date="2025-08" db="UniProtKB">
        <authorList>
            <consortium name="RefSeq"/>
        </authorList>
    </citation>
    <scope>IDENTIFICATION</scope>
</reference>
<dbReference type="Gene3D" id="1.10.10.60">
    <property type="entry name" value="Homeodomain-like"/>
    <property type="match status" value="1"/>
</dbReference>
<dbReference type="SMART" id="SM00389">
    <property type="entry name" value="HOX"/>
    <property type="match status" value="1"/>
</dbReference>
<proteinExistence type="predicted"/>
<dbReference type="Proteomes" id="UP001652625">
    <property type="component" value="Chromosome 12"/>
</dbReference>
<evidence type="ECO:0000256" key="5">
    <source>
        <dbReference type="PROSITE-ProRule" id="PRU00108"/>
    </source>
</evidence>
<dbReference type="GeneID" id="100202877"/>
<dbReference type="InterPro" id="IPR017970">
    <property type="entry name" value="Homeobox_CS"/>
</dbReference>
<evidence type="ECO:0000256" key="7">
    <source>
        <dbReference type="SAM" id="MobiDB-lite"/>
    </source>
</evidence>
<dbReference type="InterPro" id="IPR050649">
    <property type="entry name" value="Paired_Homeobox_TFs"/>
</dbReference>
<accession>A0ABM4CZJ7</accession>
<evidence type="ECO:0000256" key="6">
    <source>
        <dbReference type="RuleBase" id="RU000682"/>
    </source>
</evidence>
<feature type="domain" description="Homeobox" evidence="8">
    <location>
        <begin position="48"/>
        <end position="108"/>
    </location>
</feature>